<dbReference type="InterPro" id="IPR011045">
    <property type="entry name" value="N2O_reductase_N"/>
</dbReference>
<evidence type="ECO:0000313" key="2">
    <source>
        <dbReference type="EMBL" id="SNU97327.1"/>
    </source>
</evidence>
<dbReference type="SUPFAM" id="SSF50974">
    <property type="entry name" value="Nitrous oxide reductase, N-terminal domain"/>
    <property type="match status" value="1"/>
</dbReference>
<keyword evidence="3" id="KW-1185">Reference proteome</keyword>
<dbReference type="GeneID" id="78506760"/>
<dbReference type="GO" id="GO:0017057">
    <property type="term" value="F:6-phosphogluconolactonase activity"/>
    <property type="evidence" value="ECO:0007669"/>
    <property type="project" value="TreeGrafter"/>
</dbReference>
<reference evidence="2 3" key="1">
    <citation type="submission" date="2017-06" db="EMBL/GenBank/DDBJ databases">
        <authorList>
            <consortium name="Pathogen Informatics"/>
        </authorList>
    </citation>
    <scope>NUCLEOTIDE SEQUENCE [LARGE SCALE GENOMIC DNA]</scope>
    <source>
        <strain evidence="2 3">NCTC10570</strain>
    </source>
</reference>
<dbReference type="Proteomes" id="UP000215383">
    <property type="component" value="Chromosome 1"/>
</dbReference>
<dbReference type="PANTHER" id="PTHR30344">
    <property type="entry name" value="6-PHOSPHOGLUCONOLACTONASE-RELATED"/>
    <property type="match status" value="1"/>
</dbReference>
<dbReference type="AlphaFoldDB" id="A0A239THW8"/>
<dbReference type="InterPro" id="IPR050282">
    <property type="entry name" value="Cycloisomerase_2"/>
</dbReference>
<dbReference type="EMBL" id="LT906446">
    <property type="protein sequence ID" value="SNU97327.1"/>
    <property type="molecule type" value="Genomic_DNA"/>
</dbReference>
<evidence type="ECO:0000256" key="1">
    <source>
        <dbReference type="ARBA" id="ARBA00005564"/>
    </source>
</evidence>
<dbReference type="Gene3D" id="2.130.10.10">
    <property type="entry name" value="YVTN repeat-like/Quinoprotein amine dehydrogenase"/>
    <property type="match status" value="1"/>
</dbReference>
<protein>
    <submittedName>
        <fullName evidence="2">6-phosphogluconolactonase</fullName>
    </submittedName>
</protein>
<evidence type="ECO:0000313" key="3">
    <source>
        <dbReference type="Proteomes" id="UP000215383"/>
    </source>
</evidence>
<dbReference type="eggNOG" id="COG2706">
    <property type="taxonomic scope" value="Bacteria"/>
</dbReference>
<dbReference type="InterPro" id="IPR019405">
    <property type="entry name" value="Lactonase_7-beta_prop"/>
</dbReference>
<dbReference type="Pfam" id="PF10282">
    <property type="entry name" value="Lactonase"/>
    <property type="match status" value="1"/>
</dbReference>
<comment type="similarity">
    <text evidence="1">Belongs to the cycloisomerase 2 family.</text>
</comment>
<dbReference type="InterPro" id="IPR015943">
    <property type="entry name" value="WD40/YVTN_repeat-like_dom_sf"/>
</dbReference>
<dbReference type="RefSeq" id="WP_027889625.1">
    <property type="nucleotide sequence ID" value="NZ_LT906446.1"/>
</dbReference>
<organism evidence="2 3">
    <name type="scientific">Megamonas hypermegale</name>
    <dbReference type="NCBI Taxonomy" id="158847"/>
    <lineage>
        <taxon>Bacteria</taxon>
        <taxon>Bacillati</taxon>
        <taxon>Bacillota</taxon>
        <taxon>Negativicutes</taxon>
        <taxon>Selenomonadales</taxon>
        <taxon>Selenomonadaceae</taxon>
        <taxon>Megamonas</taxon>
    </lineage>
</organism>
<dbReference type="PANTHER" id="PTHR30344:SF1">
    <property type="entry name" value="6-PHOSPHOGLUCONOLACTONASE"/>
    <property type="match status" value="1"/>
</dbReference>
<proteinExistence type="inferred from homology"/>
<sequence length="321" mass="36867">MIKGYIGTYDTPNTKGIYQFNFDEQSGKVFDMKSFYPVNDAKCVVLAKDKLIITMNKDGKSGIGLLNEDTAKLLDEALYENKTPCFIKYSDGYIYTANYHDGVVMVYKLQGDKLTLIKQITIQEKAGCHQVILYGDYILVPCLLLDEIRIFKRSEDFKLVKVWKFPQKTGPRHGVFNKEYNRFYLVSELSNEFFAYSVNDLNFELITKINLLEKYPTEGASSAAIRLTKDENYIYISTRGADLLSVIKVKDDIQLSQQIKSGIHPRDFLLSYDEQYLLCVNRDSDNLIIYKLDRKTRMIQDEIADISVPHGVGIALENIEL</sequence>
<name>A0A239THW8_9FIRM</name>
<accession>A0A239THW8</accession>
<gene>
    <name evidence="2" type="ORF">SAMEA4364220_00735</name>
</gene>